<dbReference type="Gene3D" id="1.20.1070.10">
    <property type="entry name" value="Rhodopsin 7-helix transmembrane proteins"/>
    <property type="match status" value="1"/>
</dbReference>
<dbReference type="InterPro" id="IPR000832">
    <property type="entry name" value="GPCR_2_secretin-like"/>
</dbReference>
<dbReference type="InterPro" id="IPR000203">
    <property type="entry name" value="GPS"/>
</dbReference>
<feature type="transmembrane region" description="Helical" evidence="6">
    <location>
        <begin position="599"/>
        <end position="621"/>
    </location>
</feature>
<dbReference type="PANTHER" id="PTHR47767:SF1">
    <property type="entry name" value="ADHESION G PROTEIN-COUPLED RECEPTOR G7"/>
    <property type="match status" value="1"/>
</dbReference>
<dbReference type="InterPro" id="IPR017981">
    <property type="entry name" value="GPCR_2-like_7TM"/>
</dbReference>
<dbReference type="GO" id="GO:0007166">
    <property type="term" value="P:cell surface receptor signaling pathway"/>
    <property type="evidence" value="ECO:0007669"/>
    <property type="project" value="InterPro"/>
</dbReference>
<feature type="transmembrane region" description="Helical" evidence="6">
    <location>
        <begin position="526"/>
        <end position="552"/>
    </location>
</feature>
<feature type="transmembrane region" description="Helical" evidence="6">
    <location>
        <begin position="447"/>
        <end position="472"/>
    </location>
</feature>
<dbReference type="AlphaFoldDB" id="A0A8B7ZG41"/>
<evidence type="ECO:0000259" key="8">
    <source>
        <dbReference type="PROSITE" id="PS50261"/>
    </source>
</evidence>
<reference evidence="10" key="1">
    <citation type="submission" date="2025-08" db="UniProtKB">
        <authorList>
            <consortium name="RefSeq"/>
        </authorList>
    </citation>
    <scope>IDENTIFICATION</scope>
</reference>
<keyword evidence="9" id="KW-1185">Reference proteome</keyword>
<dbReference type="PROSITE" id="PS50261">
    <property type="entry name" value="G_PROTEIN_RECEP_F2_4"/>
    <property type="match status" value="1"/>
</dbReference>
<accession>A0A8B7ZG41</accession>
<keyword evidence="5" id="KW-1015">Disulfide bond</keyword>
<feature type="transmembrane region" description="Helical" evidence="6">
    <location>
        <begin position="573"/>
        <end position="593"/>
    </location>
</feature>
<dbReference type="KEGG" id="aplc:110986418"/>
<dbReference type="GeneID" id="110986418"/>
<dbReference type="OMA" id="QNAIAIC"/>
<dbReference type="Gene3D" id="2.60.220.50">
    <property type="match status" value="1"/>
</dbReference>
<keyword evidence="2 6" id="KW-0812">Transmembrane</keyword>
<keyword evidence="3 6" id="KW-1133">Transmembrane helix</keyword>
<dbReference type="InterPro" id="IPR046338">
    <property type="entry name" value="GAIN_dom_sf"/>
</dbReference>
<dbReference type="InterPro" id="IPR057244">
    <property type="entry name" value="GAIN_B"/>
</dbReference>
<dbReference type="PANTHER" id="PTHR47767">
    <property type="entry name" value="ADHESION G PROTEIN-COUPLED RECEPTOR G7"/>
    <property type="match status" value="1"/>
</dbReference>
<evidence type="ECO:0000313" key="10">
    <source>
        <dbReference type="RefSeq" id="XP_022103957.1"/>
    </source>
</evidence>
<dbReference type="CDD" id="cd15040">
    <property type="entry name" value="7tmB2_Adhesion"/>
    <property type="match status" value="1"/>
</dbReference>
<evidence type="ECO:0000256" key="6">
    <source>
        <dbReference type="SAM" id="Phobius"/>
    </source>
</evidence>
<feature type="domain" description="G-protein coupled receptors family 2 profile 2" evidence="8">
    <location>
        <begin position="380"/>
        <end position="623"/>
    </location>
</feature>
<dbReference type="InterPro" id="IPR053066">
    <property type="entry name" value="ADGR_G7"/>
</dbReference>
<organism evidence="9 10">
    <name type="scientific">Acanthaster planci</name>
    <name type="common">Crown-of-thorns starfish</name>
    <dbReference type="NCBI Taxonomy" id="133434"/>
    <lineage>
        <taxon>Eukaryota</taxon>
        <taxon>Metazoa</taxon>
        <taxon>Echinodermata</taxon>
        <taxon>Eleutherozoa</taxon>
        <taxon>Asterozoa</taxon>
        <taxon>Asteroidea</taxon>
        <taxon>Valvatacea</taxon>
        <taxon>Valvatida</taxon>
        <taxon>Acanthasteridae</taxon>
        <taxon>Acanthaster</taxon>
    </lineage>
</organism>
<gene>
    <name evidence="10" type="primary">LOC110986418</name>
</gene>
<evidence type="ECO:0000256" key="3">
    <source>
        <dbReference type="ARBA" id="ARBA00022989"/>
    </source>
</evidence>
<feature type="domain" description="GAIN-B" evidence="7">
    <location>
        <begin position="199"/>
        <end position="374"/>
    </location>
</feature>
<dbReference type="GO" id="GO:0004930">
    <property type="term" value="F:G protein-coupled receptor activity"/>
    <property type="evidence" value="ECO:0007669"/>
    <property type="project" value="InterPro"/>
</dbReference>
<proteinExistence type="predicted"/>
<feature type="transmembrane region" description="Helical" evidence="6">
    <location>
        <begin position="484"/>
        <end position="506"/>
    </location>
</feature>
<dbReference type="SMART" id="SM00303">
    <property type="entry name" value="GPS"/>
    <property type="match status" value="1"/>
</dbReference>
<keyword evidence="4 6" id="KW-0472">Membrane</keyword>
<dbReference type="Pfam" id="PF01825">
    <property type="entry name" value="GPS"/>
    <property type="match status" value="1"/>
</dbReference>
<dbReference type="RefSeq" id="XP_022103957.1">
    <property type="nucleotide sequence ID" value="XM_022248265.1"/>
</dbReference>
<evidence type="ECO:0000256" key="4">
    <source>
        <dbReference type="ARBA" id="ARBA00023136"/>
    </source>
</evidence>
<evidence type="ECO:0000256" key="1">
    <source>
        <dbReference type="ARBA" id="ARBA00004141"/>
    </source>
</evidence>
<sequence>MYKFSDGYLTFLKTRVTETQHSLEECVTKTGGNQPVALRLCDGNAQTSAFWRDPIIRDCKVNSDVNKQLDHLSDYPVTKDNVNGIAKAFLDLTDDPSSLDSEGIESSADVLDSIIGVGDTSSTTTEQVVLAVNNLLQVPASAFGAPTNSSSRLVQSLEKQVSYALSRGGNFSSVAGSLGVEAFNLPLATLSGGLLFATIYNESGSGALTEDSIVTLTGGDGVRDENIETKIYLPGAIVDLLPSPPENDHLPVSFGIYQKSTLFQSKSVREGKTKQRVVGSRIVTAAFHGVRVENLPLNSSVVSTFRLTTNVAEGRRIAEETRECVFWDFTLNHGIGDWSNAGCQTVSTDSLGLTTCSCNHLTSFAVLVDIYGQKKSSPALDIISKIGCGVSIIGLLVTLGIYLSIESLRVKIPSRILICLCFSLLCLYLIFLVGIEQTSSGHGCLVVAVLLHYFTLASLAWMAVEATNLYLYLVKVFNIQRRHFVLKASAVAWGVPLLIVIIILSVDYTQYQNTSFCYLKTGNAFYYGQLLVLGIVVVYNTAIFILVMANMYRPGKLRGSAHMRQRLMTRAQNAIAICNLVGLTWVFGILTVFESSSFAFQVLFSVFNSLQGLFIFLLFCVRQETTRVVLARCVRRRARAALKISFSSLKKYNSGTRYPSQDKLIQLPNRSLTMSTSPDDDQEHPFCVPVMDSGFGMASGTNLHR</sequence>
<evidence type="ECO:0000259" key="7">
    <source>
        <dbReference type="PROSITE" id="PS50221"/>
    </source>
</evidence>
<evidence type="ECO:0000256" key="2">
    <source>
        <dbReference type="ARBA" id="ARBA00022692"/>
    </source>
</evidence>
<evidence type="ECO:0000313" key="9">
    <source>
        <dbReference type="Proteomes" id="UP000694845"/>
    </source>
</evidence>
<dbReference type="GO" id="GO:0016020">
    <property type="term" value="C:membrane"/>
    <property type="evidence" value="ECO:0007669"/>
    <property type="project" value="UniProtKB-SubCell"/>
</dbReference>
<feature type="transmembrane region" description="Helical" evidence="6">
    <location>
        <begin position="416"/>
        <end position="435"/>
    </location>
</feature>
<dbReference type="PROSITE" id="PS50221">
    <property type="entry name" value="GAIN_B"/>
    <property type="match status" value="1"/>
</dbReference>
<dbReference type="Pfam" id="PF00002">
    <property type="entry name" value="7tm_2"/>
    <property type="match status" value="1"/>
</dbReference>
<evidence type="ECO:0000256" key="5">
    <source>
        <dbReference type="ARBA" id="ARBA00023157"/>
    </source>
</evidence>
<dbReference type="SUPFAM" id="SSF81321">
    <property type="entry name" value="Family A G protein-coupled receptor-like"/>
    <property type="match status" value="1"/>
</dbReference>
<protein>
    <submittedName>
        <fullName evidence="10">Adhesion G-protein coupled receptor G2-like</fullName>
    </submittedName>
</protein>
<comment type="subcellular location">
    <subcellularLocation>
        <location evidence="1">Membrane</location>
        <topology evidence="1">Multi-pass membrane protein</topology>
    </subcellularLocation>
</comment>
<dbReference type="Proteomes" id="UP000694845">
    <property type="component" value="Unplaced"/>
</dbReference>
<dbReference type="OrthoDB" id="10037534at2759"/>
<name>A0A8B7ZG41_ACAPL</name>
<feature type="transmembrane region" description="Helical" evidence="6">
    <location>
        <begin position="382"/>
        <end position="404"/>
    </location>
</feature>
<dbReference type="PRINTS" id="PR00249">
    <property type="entry name" value="GPCRSECRETIN"/>
</dbReference>